<dbReference type="Proteomes" id="UP000437736">
    <property type="component" value="Unassembled WGS sequence"/>
</dbReference>
<evidence type="ECO:0000256" key="6">
    <source>
        <dbReference type="ARBA" id="ARBA00022989"/>
    </source>
</evidence>
<feature type="transmembrane region" description="Helical" evidence="11">
    <location>
        <begin position="106"/>
        <end position="124"/>
    </location>
</feature>
<dbReference type="PANTHER" id="PTHR11403:SF2">
    <property type="entry name" value="CYTOCHROME BO(3) UBIQUINOL OXIDASE SUBUNIT 3"/>
    <property type="match status" value="1"/>
</dbReference>
<dbReference type="SUPFAM" id="SSF81452">
    <property type="entry name" value="Cytochrome c oxidase subunit III-like"/>
    <property type="match status" value="1"/>
</dbReference>
<evidence type="ECO:0000256" key="9">
    <source>
        <dbReference type="ARBA" id="ARBA00031625"/>
    </source>
</evidence>
<evidence type="ECO:0000256" key="11">
    <source>
        <dbReference type="SAM" id="Phobius"/>
    </source>
</evidence>
<dbReference type="EMBL" id="WJHE01000770">
    <property type="protein sequence ID" value="MST33916.1"/>
    <property type="molecule type" value="Genomic_DNA"/>
</dbReference>
<accession>A0ABW9QW93</accession>
<feature type="transmembrane region" description="Helical" evidence="11">
    <location>
        <begin position="31"/>
        <end position="55"/>
    </location>
</feature>
<protein>
    <recommendedName>
        <fullName evidence="3">cytochrome-c oxidase</fullName>
        <ecNumber evidence="3">7.1.1.9</ecNumber>
    </recommendedName>
    <alternativeName>
        <fullName evidence="8">Cytochrome aa3 subunit 3</fullName>
    </alternativeName>
    <alternativeName>
        <fullName evidence="9">Cytochrome c oxidase polypeptide III</fullName>
    </alternativeName>
</protein>
<feature type="transmembrane region" description="Helical" evidence="11">
    <location>
        <begin position="75"/>
        <end position="94"/>
    </location>
</feature>
<keyword evidence="5 10" id="KW-0812">Transmembrane</keyword>
<name>A0ABW9QW93_9ACTN</name>
<evidence type="ECO:0000259" key="12">
    <source>
        <dbReference type="PROSITE" id="PS50253"/>
    </source>
</evidence>
<evidence type="ECO:0000256" key="7">
    <source>
        <dbReference type="ARBA" id="ARBA00023136"/>
    </source>
</evidence>
<evidence type="ECO:0000256" key="10">
    <source>
        <dbReference type="RuleBase" id="RU003376"/>
    </source>
</evidence>
<comment type="caution">
    <text evidence="13">The sequence shown here is derived from an EMBL/GenBank/DDBJ whole genome shotgun (WGS) entry which is preliminary data.</text>
</comment>
<keyword evidence="4" id="KW-1003">Cell membrane</keyword>
<evidence type="ECO:0000256" key="5">
    <source>
        <dbReference type="ARBA" id="ARBA00022692"/>
    </source>
</evidence>
<evidence type="ECO:0000313" key="14">
    <source>
        <dbReference type="Proteomes" id="UP000437736"/>
    </source>
</evidence>
<evidence type="ECO:0000313" key="13">
    <source>
        <dbReference type="EMBL" id="MST33916.1"/>
    </source>
</evidence>
<feature type="domain" description="Heme-copper oxidase subunit III family profile" evidence="12">
    <location>
        <begin position="33"/>
        <end position="209"/>
    </location>
</feature>
<dbReference type="Pfam" id="PF00510">
    <property type="entry name" value="COX3"/>
    <property type="match status" value="1"/>
</dbReference>
<comment type="similarity">
    <text evidence="2 10">Belongs to the cytochrome c oxidase subunit 3 family.</text>
</comment>
<feature type="transmembrane region" description="Helical" evidence="11">
    <location>
        <begin position="144"/>
        <end position="167"/>
    </location>
</feature>
<dbReference type="EC" id="7.1.1.9" evidence="3"/>
<dbReference type="PROSITE" id="PS50253">
    <property type="entry name" value="COX3"/>
    <property type="match status" value="1"/>
</dbReference>
<reference evidence="13 14" key="1">
    <citation type="submission" date="2019-11" db="EMBL/GenBank/DDBJ databases">
        <title>Acidiferrimicrobium australis gen. nov., sp. nov., an acidophilic and obligately heterotrophic, member of the Actinobacteria that catalyses dissimilatory oxido- reduction of iron isolated from metal-rich acidic water in Chile.</title>
        <authorList>
            <person name="Gonzalez D."/>
            <person name="Huber K."/>
            <person name="Hedrich S."/>
            <person name="Rojas-Villalobos C."/>
            <person name="Quatrini R."/>
            <person name="Dinamarca M.A."/>
            <person name="Schwarz A."/>
            <person name="Canales C."/>
            <person name="Nancucheo I."/>
        </authorList>
    </citation>
    <scope>NUCLEOTIDE SEQUENCE [LARGE SCALE GENOMIC DNA]</scope>
    <source>
        <strain evidence="13 14">USS-CCA1</strain>
    </source>
</reference>
<dbReference type="PANTHER" id="PTHR11403">
    <property type="entry name" value="CYTOCHROME C OXIDASE SUBUNIT III"/>
    <property type="match status" value="1"/>
</dbReference>
<dbReference type="InterPro" id="IPR035973">
    <property type="entry name" value="Cyt_c_oxidase_su3-like_sf"/>
</dbReference>
<proteinExistence type="inferred from homology"/>
<dbReference type="Gene3D" id="1.20.120.80">
    <property type="entry name" value="Cytochrome c oxidase, subunit III, four-helix bundle"/>
    <property type="match status" value="1"/>
</dbReference>
<dbReference type="InterPro" id="IPR000298">
    <property type="entry name" value="Cyt_c_oxidase-like_su3"/>
</dbReference>
<dbReference type="CDD" id="cd00386">
    <property type="entry name" value="Heme_Cu_Oxidase_III_like"/>
    <property type="match status" value="1"/>
</dbReference>
<sequence length="210" mass="23198">MDPVTVIAPGDTSALPPQAVRPVNPADYRPAFLNVGVIVWLASELMFFSGLFAAFYTLRAASVSWPTKGDHIDAVTVGMATIILVVSSFTMQMGVHRTTKADKTGFLGWLALTFALGCLFDGMQLSDYAGRNFPIWQDSWTSCFYVLTGIHAIHVAGGLLGMIIMGVRSKYSRKFGHHTLPAIEFLSYYWHFVDVVWIALYASIFLLRGH</sequence>
<feature type="transmembrane region" description="Helical" evidence="11">
    <location>
        <begin position="188"/>
        <end position="207"/>
    </location>
</feature>
<evidence type="ECO:0000256" key="2">
    <source>
        <dbReference type="ARBA" id="ARBA00010581"/>
    </source>
</evidence>
<keyword evidence="7 11" id="KW-0472">Membrane</keyword>
<evidence type="ECO:0000256" key="4">
    <source>
        <dbReference type="ARBA" id="ARBA00022475"/>
    </source>
</evidence>
<keyword evidence="6 11" id="KW-1133">Transmembrane helix</keyword>
<comment type="subcellular location">
    <subcellularLocation>
        <location evidence="1 10">Cell membrane</location>
        <topology evidence="1 10">Multi-pass membrane protein</topology>
    </subcellularLocation>
</comment>
<evidence type="ECO:0000256" key="3">
    <source>
        <dbReference type="ARBA" id="ARBA00012949"/>
    </source>
</evidence>
<evidence type="ECO:0000256" key="1">
    <source>
        <dbReference type="ARBA" id="ARBA00004651"/>
    </source>
</evidence>
<organism evidence="13 14">
    <name type="scientific">Acidiferrimicrobium australe</name>
    <dbReference type="NCBI Taxonomy" id="2664430"/>
    <lineage>
        <taxon>Bacteria</taxon>
        <taxon>Bacillati</taxon>
        <taxon>Actinomycetota</taxon>
        <taxon>Acidimicrobiia</taxon>
        <taxon>Acidimicrobiales</taxon>
        <taxon>Acidimicrobiaceae</taxon>
        <taxon>Acidiferrimicrobium</taxon>
    </lineage>
</organism>
<evidence type="ECO:0000256" key="8">
    <source>
        <dbReference type="ARBA" id="ARBA00031400"/>
    </source>
</evidence>
<dbReference type="InterPro" id="IPR024791">
    <property type="entry name" value="Cyt_c/ubiquinol_Oxase_su3"/>
</dbReference>
<keyword evidence="14" id="KW-1185">Reference proteome</keyword>
<gene>
    <name evidence="13" type="ORF">GHK86_14460</name>
</gene>
<dbReference type="InterPro" id="IPR013833">
    <property type="entry name" value="Cyt_c_oxidase_su3_a-hlx"/>
</dbReference>